<dbReference type="AlphaFoldDB" id="A0A7T8HME3"/>
<evidence type="ECO:0000313" key="2">
    <source>
        <dbReference type="Proteomes" id="UP000595437"/>
    </source>
</evidence>
<dbReference type="EMBL" id="CP045892">
    <property type="protein sequence ID" value="QQP52604.1"/>
    <property type="molecule type" value="Genomic_DNA"/>
</dbReference>
<sequence length="53" mass="6266">MCRTIHGDKQARAGTEWEEFIQRDIMPLPALYRPQPLGYQRPFMFLEASSPRE</sequence>
<accession>A0A7T8HME3</accession>
<name>A0A7T8HME3_CALRO</name>
<organism evidence="1 2">
    <name type="scientific">Caligus rogercresseyi</name>
    <name type="common">Sea louse</name>
    <dbReference type="NCBI Taxonomy" id="217165"/>
    <lineage>
        <taxon>Eukaryota</taxon>
        <taxon>Metazoa</taxon>
        <taxon>Ecdysozoa</taxon>
        <taxon>Arthropoda</taxon>
        <taxon>Crustacea</taxon>
        <taxon>Multicrustacea</taxon>
        <taxon>Hexanauplia</taxon>
        <taxon>Copepoda</taxon>
        <taxon>Siphonostomatoida</taxon>
        <taxon>Caligidae</taxon>
        <taxon>Caligus</taxon>
    </lineage>
</organism>
<dbReference type="Proteomes" id="UP000595437">
    <property type="component" value="Chromosome 3"/>
</dbReference>
<evidence type="ECO:0000313" key="1">
    <source>
        <dbReference type="EMBL" id="QQP52604.1"/>
    </source>
</evidence>
<proteinExistence type="predicted"/>
<keyword evidence="2" id="KW-1185">Reference proteome</keyword>
<protein>
    <submittedName>
        <fullName evidence="1">Uncharacterized protein</fullName>
    </submittedName>
</protein>
<gene>
    <name evidence="1" type="ORF">FKW44_004802</name>
</gene>
<reference evidence="2" key="1">
    <citation type="submission" date="2021-01" db="EMBL/GenBank/DDBJ databases">
        <title>Caligus Genome Assembly.</title>
        <authorList>
            <person name="Gallardo-Escarate C."/>
        </authorList>
    </citation>
    <scope>NUCLEOTIDE SEQUENCE [LARGE SCALE GENOMIC DNA]</scope>
</reference>